<comment type="caution">
    <text evidence="1">The sequence shown here is derived from an EMBL/GenBank/DDBJ whole genome shotgun (WGS) entry which is preliminary data.</text>
</comment>
<keyword evidence="2" id="KW-1185">Reference proteome</keyword>
<evidence type="ECO:0000313" key="2">
    <source>
        <dbReference type="Proteomes" id="UP000789920"/>
    </source>
</evidence>
<dbReference type="EMBL" id="CAJVQC010018926">
    <property type="protein sequence ID" value="CAG8697124.1"/>
    <property type="molecule type" value="Genomic_DNA"/>
</dbReference>
<evidence type="ECO:0000313" key="1">
    <source>
        <dbReference type="EMBL" id="CAG8697124.1"/>
    </source>
</evidence>
<dbReference type="Proteomes" id="UP000789920">
    <property type="component" value="Unassembled WGS sequence"/>
</dbReference>
<feature type="non-terminal residue" evidence="1">
    <location>
        <position position="1"/>
    </location>
</feature>
<sequence length="91" mass="9973">CNPKYVYQCGSSTGEICEYGPRDSCKQCGALSCPTSINSTKITNSASNDSKQQMIALIIPCIIIFAIIALVLGYLIYQKRKDDVNNRNFAS</sequence>
<proteinExistence type="predicted"/>
<name>A0ACA9PD15_9GLOM</name>
<gene>
    <name evidence="1" type="ORF">RPERSI_LOCUS9837</name>
</gene>
<protein>
    <submittedName>
        <fullName evidence="1">1481_t:CDS:1</fullName>
    </submittedName>
</protein>
<accession>A0ACA9PD15</accession>
<organism evidence="1 2">
    <name type="scientific">Racocetra persica</name>
    <dbReference type="NCBI Taxonomy" id="160502"/>
    <lineage>
        <taxon>Eukaryota</taxon>
        <taxon>Fungi</taxon>
        <taxon>Fungi incertae sedis</taxon>
        <taxon>Mucoromycota</taxon>
        <taxon>Glomeromycotina</taxon>
        <taxon>Glomeromycetes</taxon>
        <taxon>Diversisporales</taxon>
        <taxon>Gigasporaceae</taxon>
        <taxon>Racocetra</taxon>
    </lineage>
</organism>
<reference evidence="1" key="1">
    <citation type="submission" date="2021-06" db="EMBL/GenBank/DDBJ databases">
        <authorList>
            <person name="Kallberg Y."/>
            <person name="Tangrot J."/>
            <person name="Rosling A."/>
        </authorList>
    </citation>
    <scope>NUCLEOTIDE SEQUENCE</scope>
    <source>
        <strain evidence="1">MA461A</strain>
    </source>
</reference>